<reference evidence="1 3" key="2">
    <citation type="journal article" date="2012" name="J. Bacteriol.">
        <title>Genome Sequence of Janibacter hoylei MTCC8307, Isolated from the Stratospheric Air.</title>
        <authorList>
            <person name="Pawar S.P."/>
            <person name="Dhotre D.P."/>
            <person name="Shetty S.A."/>
            <person name="Chowdhury S.P."/>
            <person name="Chaudhari B.L."/>
            <person name="Shouche Y.S."/>
        </authorList>
    </citation>
    <scope>NUCLEOTIDE SEQUENCE [LARGE SCALE GENOMIC DNA]</scope>
    <source>
        <strain evidence="1 3">PVAS-1</strain>
    </source>
</reference>
<reference evidence="2 4" key="1">
    <citation type="journal article" date="2009" name="Int. J. Syst. Evol. Microbiol.">
        <title>Janibacter hoylei sp. nov., Bacillus isronensis sp. nov. and Bacillus aryabhattai sp. nov., isolated from cryotubes used for collecting air from the upper atmosphere.</title>
        <authorList>
            <person name="Shivaji S."/>
            <person name="Chaturvedi P."/>
            <person name="Begum Z."/>
            <person name="Pindi P.K."/>
            <person name="Manorama R."/>
            <person name="Padmanaban D.A."/>
            <person name="Shouche Y.S."/>
            <person name="Pawar S."/>
            <person name="Vaishampayan P."/>
            <person name="Dutt C.B."/>
            <person name="Datta G.N."/>
            <person name="Manchanda R.K."/>
            <person name="Rao U.R."/>
            <person name="Bhargava P.M."/>
            <person name="Narlikar J.V."/>
        </authorList>
    </citation>
    <scope>NUCLEOTIDE SEQUENCE [LARGE SCALE GENOMIC DNA]</scope>
    <source>
        <strain evidence="2 4">PVAS-1</strain>
    </source>
</reference>
<evidence type="ECO:0000313" key="3">
    <source>
        <dbReference type="Proteomes" id="UP000004474"/>
    </source>
</evidence>
<name>K1EB30_9MICO</name>
<evidence type="ECO:0000313" key="1">
    <source>
        <dbReference type="EMBL" id="EKA62632.1"/>
    </source>
</evidence>
<dbReference type="Pfam" id="PF12982">
    <property type="entry name" value="DUF3866"/>
    <property type="match status" value="1"/>
</dbReference>
<organism evidence="1 3">
    <name type="scientific">Janibacter hoylei PVAS-1</name>
    <dbReference type="NCBI Taxonomy" id="1210046"/>
    <lineage>
        <taxon>Bacteria</taxon>
        <taxon>Bacillati</taxon>
        <taxon>Actinomycetota</taxon>
        <taxon>Actinomycetes</taxon>
        <taxon>Micrococcales</taxon>
        <taxon>Intrasporangiaceae</taxon>
        <taxon>Janibacter</taxon>
    </lineage>
</organism>
<evidence type="ECO:0000313" key="4">
    <source>
        <dbReference type="Proteomes" id="UP000288711"/>
    </source>
</evidence>
<accession>K1EB30</accession>
<dbReference type="eggNOG" id="COG3502">
    <property type="taxonomic scope" value="Bacteria"/>
</dbReference>
<proteinExistence type="predicted"/>
<keyword evidence="4" id="KW-1185">Reference proteome</keyword>
<sequence>MIHWRSGVVREVTRARRGAVRLRVEVDGADVPALALTEVVGSPEPGDEVLLNISALRRGLGTGGMALVVADVTRPPADPADGPGHIVKARYTPLQQMVQTLEEQESPHHETMREHPDIAGGDLRGLPVVVAELHSALPAVLAGIRSVAPQARVGYVMTDSAALPFALSDSAARLVEAGWLATTITAGQAYGGEHEAITVHSALLAARHVLRCDVVVVAQGPGNAGSSTTWGWSGLSTGDVLNAVHVLRGRGVVVPRVSGSDPRPRHVGLSHHTATVLSRALLGGADVVVADSTDAPWPDVREQLETAISTSAGAPHLVPLPLDGVAEALATSPVPLTSMGRSATEDVTPFVTAALAGRHAAALLP</sequence>
<dbReference type="Proteomes" id="UP000004474">
    <property type="component" value="Unassembled WGS sequence"/>
</dbReference>
<dbReference type="EMBL" id="PIPF01000007">
    <property type="protein sequence ID" value="RWU83680.1"/>
    <property type="molecule type" value="Genomic_DNA"/>
</dbReference>
<dbReference type="PATRIC" id="fig|1210046.3.peg.261"/>
<protein>
    <submittedName>
        <fullName evidence="2">DUF3866 domain-containing protein</fullName>
    </submittedName>
</protein>
<gene>
    <name evidence="1" type="ORF">B277_01319</name>
    <name evidence="2" type="ORF">CWN80_07930</name>
</gene>
<dbReference type="InterPro" id="IPR024479">
    <property type="entry name" value="DUF3866"/>
</dbReference>
<comment type="caution">
    <text evidence="1">The sequence shown here is derived from an EMBL/GenBank/DDBJ whole genome shotgun (WGS) entry which is preliminary data.</text>
</comment>
<reference evidence="2" key="3">
    <citation type="submission" date="2017-11" db="EMBL/GenBank/DDBJ databases">
        <authorList>
            <person name="Seuylemezian A."/>
            <person name="Cooper K."/>
            <person name="Vaishampayan P."/>
        </authorList>
    </citation>
    <scope>NUCLEOTIDE SEQUENCE</scope>
    <source>
        <strain evidence="2">PVAS-1</strain>
    </source>
</reference>
<dbReference type="Proteomes" id="UP000288711">
    <property type="component" value="Unassembled WGS sequence"/>
</dbReference>
<dbReference type="OrthoDB" id="3401376at2"/>
<dbReference type="STRING" id="1210046.B277_01319"/>
<dbReference type="EMBL" id="ALWX01000004">
    <property type="protein sequence ID" value="EKA62632.1"/>
    <property type="molecule type" value="Genomic_DNA"/>
</dbReference>
<dbReference type="AlphaFoldDB" id="K1EB30"/>
<dbReference type="RefSeq" id="WP_007924244.1">
    <property type="nucleotide sequence ID" value="NZ_ALWX01000004.1"/>
</dbReference>
<evidence type="ECO:0000313" key="2">
    <source>
        <dbReference type="EMBL" id="RWU83680.1"/>
    </source>
</evidence>